<dbReference type="OrthoDB" id="420537at2759"/>
<organism evidence="1 2">
    <name type="scientific">Symbiodinium natans</name>
    <dbReference type="NCBI Taxonomy" id="878477"/>
    <lineage>
        <taxon>Eukaryota</taxon>
        <taxon>Sar</taxon>
        <taxon>Alveolata</taxon>
        <taxon>Dinophyceae</taxon>
        <taxon>Suessiales</taxon>
        <taxon>Symbiodiniaceae</taxon>
        <taxon>Symbiodinium</taxon>
    </lineage>
</organism>
<dbReference type="EMBL" id="CAJNDS010001247">
    <property type="protein sequence ID" value="CAE7253341.1"/>
    <property type="molecule type" value="Genomic_DNA"/>
</dbReference>
<evidence type="ECO:0000313" key="1">
    <source>
        <dbReference type="EMBL" id="CAE7253341.1"/>
    </source>
</evidence>
<proteinExistence type="predicted"/>
<accession>A0A812M134</accession>
<evidence type="ECO:0000313" key="2">
    <source>
        <dbReference type="Proteomes" id="UP000604046"/>
    </source>
</evidence>
<dbReference type="AlphaFoldDB" id="A0A812M134"/>
<dbReference type="Proteomes" id="UP000604046">
    <property type="component" value="Unassembled WGS sequence"/>
</dbReference>
<comment type="caution">
    <text evidence="1">The sequence shown here is derived from an EMBL/GenBank/DDBJ whole genome shotgun (WGS) entry which is preliminary data.</text>
</comment>
<gene>
    <name evidence="1" type="primary">RRM3</name>
    <name evidence="1" type="ORF">SNAT2548_LOCUS12730</name>
</gene>
<sequence length="245" mass="25817">MAAALDFKLVSVEEASTVKELCEAHDVPYSTGCGYYKLERKENISSSKGLVAYKEGKPTRFVCGNSEVRKILGLAAGNITLAPKDIKSGWALYVQSTSNNRKLPSGCSALLSGGKAEAKTAGAKKRPASAASSAATSSKAARKGGAAKFPILWDKLPGDGEGERFVKTGSTKQMHYVDQEVDSIDRSRLDAALDALAASVKAAKWTAEGATLTAPGGFRMQTYTEAPGIYVLSPDLLLIGMPTCF</sequence>
<reference evidence="1" key="1">
    <citation type="submission" date="2021-02" db="EMBL/GenBank/DDBJ databases">
        <authorList>
            <person name="Dougan E. K."/>
            <person name="Rhodes N."/>
            <person name="Thang M."/>
            <person name="Chan C."/>
        </authorList>
    </citation>
    <scope>NUCLEOTIDE SEQUENCE</scope>
</reference>
<protein>
    <submittedName>
        <fullName evidence="1">RRM3 protein</fullName>
    </submittedName>
</protein>
<keyword evidence="2" id="KW-1185">Reference proteome</keyword>
<name>A0A812M134_9DINO</name>